<feature type="compositionally biased region" description="Low complexity" evidence="1">
    <location>
        <begin position="64"/>
        <end position="81"/>
    </location>
</feature>
<feature type="region of interest" description="Disordered" evidence="1">
    <location>
        <begin position="1"/>
        <end position="25"/>
    </location>
</feature>
<sequence length="81" mass="9195">MRHPGRRREVGEGDPPVAAQRTQALPHRVEHVFRFAVHEPILPEPQESVPDRDGSGKTERVRVNRVNPVNPVNPVNRVKEP</sequence>
<dbReference type="EMBL" id="BAAAPF010000137">
    <property type="protein sequence ID" value="GAA2131374.1"/>
    <property type="molecule type" value="Genomic_DNA"/>
</dbReference>
<comment type="caution">
    <text evidence="2">The sequence shown here is derived from an EMBL/GenBank/DDBJ whole genome shotgun (WGS) entry which is preliminary data.</text>
</comment>
<evidence type="ECO:0000256" key="1">
    <source>
        <dbReference type="SAM" id="MobiDB-lite"/>
    </source>
</evidence>
<feature type="compositionally biased region" description="Basic and acidic residues" evidence="1">
    <location>
        <begin position="49"/>
        <end position="62"/>
    </location>
</feature>
<gene>
    <name evidence="2" type="ORF">GCM10009802_39570</name>
</gene>
<dbReference type="Proteomes" id="UP001500443">
    <property type="component" value="Unassembled WGS sequence"/>
</dbReference>
<organism evidence="2 3">
    <name type="scientific">Streptomyces synnematoformans</name>
    <dbReference type="NCBI Taxonomy" id="415721"/>
    <lineage>
        <taxon>Bacteria</taxon>
        <taxon>Bacillati</taxon>
        <taxon>Actinomycetota</taxon>
        <taxon>Actinomycetes</taxon>
        <taxon>Kitasatosporales</taxon>
        <taxon>Streptomycetaceae</taxon>
        <taxon>Streptomyces</taxon>
    </lineage>
</organism>
<protein>
    <submittedName>
        <fullName evidence="2">Uncharacterized protein</fullName>
    </submittedName>
</protein>
<keyword evidence="3" id="KW-1185">Reference proteome</keyword>
<reference evidence="2 3" key="1">
    <citation type="journal article" date="2019" name="Int. J. Syst. Evol. Microbiol.">
        <title>The Global Catalogue of Microorganisms (GCM) 10K type strain sequencing project: providing services to taxonomists for standard genome sequencing and annotation.</title>
        <authorList>
            <consortium name="The Broad Institute Genomics Platform"/>
            <consortium name="The Broad Institute Genome Sequencing Center for Infectious Disease"/>
            <person name="Wu L."/>
            <person name="Ma J."/>
        </authorList>
    </citation>
    <scope>NUCLEOTIDE SEQUENCE [LARGE SCALE GENOMIC DNA]</scope>
    <source>
        <strain evidence="2 3">JCM 15481</strain>
    </source>
</reference>
<evidence type="ECO:0000313" key="3">
    <source>
        <dbReference type="Proteomes" id="UP001500443"/>
    </source>
</evidence>
<name>A0ABN2YTX4_9ACTN</name>
<evidence type="ECO:0000313" key="2">
    <source>
        <dbReference type="EMBL" id="GAA2131374.1"/>
    </source>
</evidence>
<accession>A0ABN2YTX4</accession>
<proteinExistence type="predicted"/>
<feature type="region of interest" description="Disordered" evidence="1">
    <location>
        <begin position="40"/>
        <end position="81"/>
    </location>
</feature>